<gene>
    <name evidence="4" type="ORF">HOLleu_22201</name>
</gene>
<protein>
    <recommendedName>
        <fullName evidence="3">Sushi domain-containing protein</fullName>
    </recommendedName>
</protein>
<dbReference type="AlphaFoldDB" id="A0A9Q1BZ30"/>
<keyword evidence="2" id="KW-0768">Sushi</keyword>
<reference evidence="4" key="1">
    <citation type="submission" date="2021-10" db="EMBL/GenBank/DDBJ databases">
        <title>Tropical sea cucumber genome reveals ecological adaptation and Cuvierian tubules defense mechanism.</title>
        <authorList>
            <person name="Chen T."/>
        </authorList>
    </citation>
    <scope>NUCLEOTIDE SEQUENCE</scope>
    <source>
        <strain evidence="4">Nanhai2018</strain>
        <tissue evidence="4">Muscle</tissue>
    </source>
</reference>
<comment type="caution">
    <text evidence="2">Lacks conserved residue(s) required for the propagation of feature annotation.</text>
</comment>
<evidence type="ECO:0000313" key="4">
    <source>
        <dbReference type="EMBL" id="KAJ8035091.1"/>
    </source>
</evidence>
<dbReference type="EMBL" id="JAIZAY010000010">
    <property type="protein sequence ID" value="KAJ8035091.1"/>
    <property type="molecule type" value="Genomic_DNA"/>
</dbReference>
<evidence type="ECO:0000256" key="1">
    <source>
        <dbReference type="ARBA" id="ARBA00023157"/>
    </source>
</evidence>
<dbReference type="InterPro" id="IPR035976">
    <property type="entry name" value="Sushi/SCR/CCP_sf"/>
</dbReference>
<dbReference type="PROSITE" id="PS50923">
    <property type="entry name" value="SUSHI"/>
    <property type="match status" value="1"/>
</dbReference>
<dbReference type="CDD" id="cd00033">
    <property type="entry name" value="CCP"/>
    <property type="match status" value="1"/>
</dbReference>
<feature type="domain" description="Sushi" evidence="3">
    <location>
        <begin position="84"/>
        <end position="149"/>
    </location>
</feature>
<sequence length="223" mass="25377">MYCISRSVIHFYFFYLSTVDIPVCFYRRSCDGRNFEVKRIDCNENKNLIYRKYPDKTDFCMKDLLLCSLQVFSHFKAGLRSPAITCDFGILPDVPNARVESSTCFNNCEGDVCPVTCEENYYVKGDNTAYCTNVNNKGQWEVSNFMCEEITCPNDEKDFPPVFGGQFKKTNCSGNKVGHTCTMICATNFFTLEVKQTTCEKFDDSTGKWSSGVFSCNGKISNI</sequence>
<dbReference type="Proteomes" id="UP001152320">
    <property type="component" value="Chromosome 10"/>
</dbReference>
<dbReference type="Gene3D" id="2.10.70.10">
    <property type="entry name" value="Complement Module, domain 1"/>
    <property type="match status" value="2"/>
</dbReference>
<keyword evidence="5" id="KW-1185">Reference proteome</keyword>
<proteinExistence type="predicted"/>
<evidence type="ECO:0000256" key="2">
    <source>
        <dbReference type="PROSITE-ProRule" id="PRU00302"/>
    </source>
</evidence>
<evidence type="ECO:0000313" key="5">
    <source>
        <dbReference type="Proteomes" id="UP001152320"/>
    </source>
</evidence>
<keyword evidence="1" id="KW-1015">Disulfide bond</keyword>
<name>A0A9Q1BZ30_HOLLE</name>
<dbReference type="SUPFAM" id="SSF57535">
    <property type="entry name" value="Complement control module/SCR domain"/>
    <property type="match status" value="2"/>
</dbReference>
<dbReference type="InterPro" id="IPR000436">
    <property type="entry name" value="Sushi_SCR_CCP_dom"/>
</dbReference>
<dbReference type="Pfam" id="PF00084">
    <property type="entry name" value="Sushi"/>
    <property type="match status" value="1"/>
</dbReference>
<accession>A0A9Q1BZ30</accession>
<comment type="caution">
    <text evidence="4">The sequence shown here is derived from an EMBL/GenBank/DDBJ whole genome shotgun (WGS) entry which is preliminary data.</text>
</comment>
<evidence type="ECO:0000259" key="3">
    <source>
        <dbReference type="PROSITE" id="PS50923"/>
    </source>
</evidence>
<organism evidence="4 5">
    <name type="scientific">Holothuria leucospilota</name>
    <name type="common">Black long sea cucumber</name>
    <name type="synonym">Mertensiothuria leucospilota</name>
    <dbReference type="NCBI Taxonomy" id="206669"/>
    <lineage>
        <taxon>Eukaryota</taxon>
        <taxon>Metazoa</taxon>
        <taxon>Echinodermata</taxon>
        <taxon>Eleutherozoa</taxon>
        <taxon>Echinozoa</taxon>
        <taxon>Holothuroidea</taxon>
        <taxon>Aspidochirotacea</taxon>
        <taxon>Aspidochirotida</taxon>
        <taxon>Holothuriidae</taxon>
        <taxon>Holothuria</taxon>
    </lineage>
</organism>